<dbReference type="PANTHER" id="PTHR31828:SF1">
    <property type="entry name" value="PHOSPHOLIPASE A1-IIGAMMA"/>
    <property type="match status" value="1"/>
</dbReference>
<dbReference type="InterPro" id="IPR002921">
    <property type="entry name" value="Fungal_lipase-type"/>
</dbReference>
<dbReference type="OrthoDB" id="438440at2759"/>
<organism evidence="7 8">
    <name type="scientific">Spinacia oleracea</name>
    <name type="common">Spinach</name>
    <dbReference type="NCBI Taxonomy" id="3562"/>
    <lineage>
        <taxon>Eukaryota</taxon>
        <taxon>Viridiplantae</taxon>
        <taxon>Streptophyta</taxon>
        <taxon>Embryophyta</taxon>
        <taxon>Tracheophyta</taxon>
        <taxon>Spermatophyta</taxon>
        <taxon>Magnoliopsida</taxon>
        <taxon>eudicotyledons</taxon>
        <taxon>Gunneridae</taxon>
        <taxon>Pentapetalae</taxon>
        <taxon>Caryophyllales</taxon>
        <taxon>Chenopodiaceae</taxon>
        <taxon>Chenopodioideae</taxon>
        <taxon>Anserineae</taxon>
        <taxon>Spinacia</taxon>
    </lineage>
</organism>
<dbReference type="Proteomes" id="UP000813463">
    <property type="component" value="Chromosome 5"/>
</dbReference>
<gene>
    <name evidence="8" type="primary">LOC110795944</name>
</gene>
<dbReference type="CDD" id="cd00519">
    <property type="entry name" value="Lipase_3"/>
    <property type="match status" value="1"/>
</dbReference>
<keyword evidence="4 5" id="KW-0443">Lipid metabolism</keyword>
<feature type="domain" description="Fungal lipase-type" evidence="6">
    <location>
        <begin position="143"/>
        <end position="304"/>
    </location>
</feature>
<reference evidence="7" key="1">
    <citation type="journal article" date="2021" name="Nat. Commun.">
        <title>Genomic analyses provide insights into spinach domestication and the genetic basis of agronomic traits.</title>
        <authorList>
            <person name="Cai X."/>
            <person name="Sun X."/>
            <person name="Xu C."/>
            <person name="Sun H."/>
            <person name="Wang X."/>
            <person name="Ge C."/>
            <person name="Zhang Z."/>
            <person name="Wang Q."/>
            <person name="Fei Z."/>
            <person name="Jiao C."/>
            <person name="Wang Q."/>
        </authorList>
    </citation>
    <scope>NUCLEOTIDE SEQUENCE [LARGE SCALE GENOMIC DNA]</scope>
    <source>
        <strain evidence="7">cv. Varoflay</strain>
    </source>
</reference>
<accession>A0A9R0K311</accession>
<comment type="function">
    <text evidence="5">Acylhydrolase that catalyzes the hydrolysis of phospholipids at the sn-1 position.</text>
</comment>
<proteinExistence type="inferred from homology"/>
<dbReference type="RefSeq" id="XP_021856676.1">
    <property type="nucleotide sequence ID" value="XM_022000984.2"/>
</dbReference>
<dbReference type="GO" id="GO:0005737">
    <property type="term" value="C:cytoplasm"/>
    <property type="evidence" value="ECO:0007669"/>
    <property type="project" value="UniProtKB-ARBA"/>
</dbReference>
<dbReference type="InterPro" id="IPR033556">
    <property type="entry name" value="PLA"/>
</dbReference>
<evidence type="ECO:0000256" key="1">
    <source>
        <dbReference type="ARBA" id="ARBA00010701"/>
    </source>
</evidence>
<dbReference type="EC" id="3.1.1.-" evidence="5"/>
<name>A0A9R0K311_SPIOL</name>
<dbReference type="Pfam" id="PF01764">
    <property type="entry name" value="Lipase_3"/>
    <property type="match status" value="1"/>
</dbReference>
<protein>
    <recommendedName>
        <fullName evidence="5">Phospholipase A1</fullName>
        <ecNumber evidence="5">3.1.1.-</ecNumber>
    </recommendedName>
</protein>
<dbReference type="Gene3D" id="3.40.50.1820">
    <property type="entry name" value="alpha/beta hydrolase"/>
    <property type="match status" value="1"/>
</dbReference>
<evidence type="ECO:0000256" key="2">
    <source>
        <dbReference type="ARBA" id="ARBA00022801"/>
    </source>
</evidence>
<keyword evidence="2 5" id="KW-0378">Hydrolase</keyword>
<dbReference type="SUPFAM" id="SSF53474">
    <property type="entry name" value="alpha/beta-Hydrolases"/>
    <property type="match status" value="1"/>
</dbReference>
<dbReference type="GeneID" id="110795944"/>
<dbReference type="AlphaFoldDB" id="A0A9R0K311"/>
<dbReference type="KEGG" id="soe:110795944"/>
<evidence type="ECO:0000313" key="7">
    <source>
        <dbReference type="Proteomes" id="UP000813463"/>
    </source>
</evidence>
<keyword evidence="3 5" id="KW-0442">Lipid degradation</keyword>
<dbReference type="InterPro" id="IPR029058">
    <property type="entry name" value="AB_hydrolase_fold"/>
</dbReference>
<dbReference type="FunFam" id="3.40.50.1820:FF:000065">
    <property type="entry name" value="Phospholipase A1-II 3"/>
    <property type="match status" value="1"/>
</dbReference>
<evidence type="ECO:0000256" key="5">
    <source>
        <dbReference type="RuleBase" id="RU367093"/>
    </source>
</evidence>
<evidence type="ECO:0000313" key="8">
    <source>
        <dbReference type="RefSeq" id="XP_021856676.1"/>
    </source>
</evidence>
<dbReference type="GO" id="GO:0008970">
    <property type="term" value="F:phospholipase A1 activity"/>
    <property type="evidence" value="ECO:0007669"/>
    <property type="project" value="UniProtKB-UniRule"/>
</dbReference>
<evidence type="ECO:0000256" key="3">
    <source>
        <dbReference type="ARBA" id="ARBA00022963"/>
    </source>
</evidence>
<dbReference type="PANTHER" id="PTHR31828">
    <property type="entry name" value="PHOSPHOLIPASE A1-IIGAMMA"/>
    <property type="match status" value="1"/>
</dbReference>
<reference evidence="8" key="2">
    <citation type="submission" date="2025-08" db="UniProtKB">
        <authorList>
            <consortium name="RefSeq"/>
        </authorList>
    </citation>
    <scope>IDENTIFICATION</scope>
    <source>
        <tissue evidence="8">Leaf</tissue>
    </source>
</reference>
<evidence type="ECO:0000259" key="6">
    <source>
        <dbReference type="Pfam" id="PF01764"/>
    </source>
</evidence>
<sequence length="418" mass="47429">MNSHQHHHHHHHLTKKWENLHGQNNWEGLLDPLDIDLRQNIIRYGEMAQASYDTFNSTKISKYAGSSRYSKKDFFTKVGITNGRPYKYRVTKFLYATSGIALPDAFMFKSASREAWSKESNFIGYVAVAEDESVALLGRRDIVISWRGTIQSLEWVNDLQFLQVSGSSILGKTDGGGDPKVHQGWYSVYTSEDPKSPFNNTSARTQVLEEIKNLVEQYKDEEISITITGHSLGAALATLNAVDIVVNNINKPKDSLTKSYLVTPIIFASPRVGDSNFKKIFTKYDKLKLLKVRNILDIVPNYPLLGYSDVGQELVIDTTKSPYLKIPGTFTNWHNLEAYLHGVAGTQGAKASFKLVVDRHVALVNKSMDNLKDEYLIPVAWWILKNKGMVQQPNGSWLLMDHEMDDDDDDYIDFDLYI</sequence>
<keyword evidence="7" id="KW-1185">Reference proteome</keyword>
<evidence type="ECO:0000256" key="4">
    <source>
        <dbReference type="ARBA" id="ARBA00023098"/>
    </source>
</evidence>
<comment type="similarity">
    <text evidence="1 5">Belongs to the AB hydrolase superfamily. Lipase family.</text>
</comment>
<dbReference type="GO" id="GO:0016042">
    <property type="term" value="P:lipid catabolic process"/>
    <property type="evidence" value="ECO:0007669"/>
    <property type="project" value="UniProtKB-UniRule"/>
</dbReference>